<protein>
    <submittedName>
        <fullName evidence="1">Uncharacterized protein</fullName>
    </submittedName>
</protein>
<dbReference type="Proteomes" id="UP001185737">
    <property type="component" value="Unassembled WGS sequence"/>
</dbReference>
<gene>
    <name evidence="1" type="ORF">R3Q59_02035</name>
</gene>
<reference evidence="1 2" key="1">
    <citation type="submission" date="2023-10" db="EMBL/GenBank/DDBJ databases">
        <title>Development of a sustainable strategy for remediation of hydrocarbon-contaminated territories based on the waste exchange concept.</title>
        <authorList>
            <person name="Krivoruchko A."/>
        </authorList>
    </citation>
    <scope>NUCLEOTIDE SEQUENCE [LARGE SCALE GENOMIC DNA]</scope>
    <source>
        <strain evidence="1 2">IEGM 60</strain>
    </source>
</reference>
<sequence>MHILDAIVRDDFAAATTDFDEPMRQTLTPSWAGYLEQFGTYQRHEVLTNVTGPKSCRRLVEPCPAAVQGELYCPGIYPSGNWSTHMPGSSAGWSHRNARERS</sequence>
<evidence type="ECO:0000313" key="1">
    <source>
        <dbReference type="EMBL" id="MDV6279288.1"/>
    </source>
</evidence>
<dbReference type="EMBL" id="JAWLKA010000001">
    <property type="protein sequence ID" value="MDV6279288.1"/>
    <property type="molecule type" value="Genomic_DNA"/>
</dbReference>
<comment type="caution">
    <text evidence="1">The sequence shown here is derived from an EMBL/GenBank/DDBJ whole genome shotgun (WGS) entry which is preliminary data.</text>
</comment>
<organism evidence="1 2">
    <name type="scientific">Rhodococcus jostii</name>
    <dbReference type="NCBI Taxonomy" id="132919"/>
    <lineage>
        <taxon>Bacteria</taxon>
        <taxon>Bacillati</taxon>
        <taxon>Actinomycetota</taxon>
        <taxon>Actinomycetes</taxon>
        <taxon>Mycobacteriales</taxon>
        <taxon>Nocardiaceae</taxon>
        <taxon>Rhodococcus</taxon>
    </lineage>
</organism>
<evidence type="ECO:0000313" key="2">
    <source>
        <dbReference type="Proteomes" id="UP001185737"/>
    </source>
</evidence>
<name>A0ABU4C779_RHOJO</name>
<keyword evidence="2" id="KW-1185">Reference proteome</keyword>
<dbReference type="RefSeq" id="WP_317567401.1">
    <property type="nucleotide sequence ID" value="NZ_JAWLKA010000001.1"/>
</dbReference>
<proteinExistence type="predicted"/>
<accession>A0ABU4C779</accession>